<name>A0A9D9EFL2_9BACT</name>
<dbReference type="SUPFAM" id="SSF160574">
    <property type="entry name" value="BT0923-like"/>
    <property type="match status" value="3"/>
</dbReference>
<dbReference type="InterPro" id="IPR021533">
    <property type="entry name" value="PepSY-like"/>
</dbReference>
<dbReference type="PROSITE" id="PS51257">
    <property type="entry name" value="PROKAR_LIPOPROTEIN"/>
    <property type="match status" value="1"/>
</dbReference>
<feature type="domain" description="Putative beta-lactamase-inhibitor-like PepSY-like" evidence="2">
    <location>
        <begin position="215"/>
        <end position="290"/>
    </location>
</feature>
<reference evidence="3" key="1">
    <citation type="submission" date="2020-10" db="EMBL/GenBank/DDBJ databases">
        <authorList>
            <person name="Gilroy R."/>
        </authorList>
    </citation>
    <scope>NUCLEOTIDE SEQUENCE</scope>
    <source>
        <strain evidence="3">D5-748</strain>
    </source>
</reference>
<protein>
    <submittedName>
        <fullName evidence="3">PepSY-like domain-containing protein</fullName>
    </submittedName>
</protein>
<feature type="signal peptide" evidence="1">
    <location>
        <begin position="1"/>
        <end position="16"/>
    </location>
</feature>
<reference evidence="3" key="2">
    <citation type="journal article" date="2021" name="PeerJ">
        <title>Extensive microbial diversity within the chicken gut microbiome revealed by metagenomics and culture.</title>
        <authorList>
            <person name="Gilroy R."/>
            <person name="Ravi A."/>
            <person name="Getino M."/>
            <person name="Pursley I."/>
            <person name="Horton D.L."/>
            <person name="Alikhan N.F."/>
            <person name="Baker D."/>
            <person name="Gharbi K."/>
            <person name="Hall N."/>
            <person name="Watson M."/>
            <person name="Adriaenssens E.M."/>
            <person name="Foster-Nyarko E."/>
            <person name="Jarju S."/>
            <person name="Secka A."/>
            <person name="Antonio M."/>
            <person name="Oren A."/>
            <person name="Chaudhuri R.R."/>
            <person name="La Ragione R."/>
            <person name="Hildebrand F."/>
            <person name="Pallen M.J."/>
        </authorList>
    </citation>
    <scope>NUCLEOTIDE SEQUENCE</scope>
    <source>
        <strain evidence="3">D5-748</strain>
    </source>
</reference>
<evidence type="ECO:0000259" key="2">
    <source>
        <dbReference type="Pfam" id="PF11396"/>
    </source>
</evidence>
<dbReference type="EMBL" id="JADIMO010000006">
    <property type="protein sequence ID" value="MBO8444114.1"/>
    <property type="molecule type" value="Genomic_DNA"/>
</dbReference>
<keyword evidence="1" id="KW-0732">Signal</keyword>
<gene>
    <name evidence="3" type="ORF">IAC23_00210</name>
</gene>
<evidence type="ECO:0000313" key="3">
    <source>
        <dbReference type="EMBL" id="MBO8444114.1"/>
    </source>
</evidence>
<dbReference type="AlphaFoldDB" id="A0A9D9EFL2"/>
<evidence type="ECO:0000313" key="4">
    <source>
        <dbReference type="Proteomes" id="UP000823619"/>
    </source>
</evidence>
<proteinExistence type="predicted"/>
<evidence type="ECO:0000256" key="1">
    <source>
        <dbReference type="SAM" id="SignalP"/>
    </source>
</evidence>
<dbReference type="Gene3D" id="3.10.450.360">
    <property type="match status" value="3"/>
</dbReference>
<sequence>MRKFFLALSVTAMLFAAGCEKSPGNGTDIRVPEQVLSAFNGMYPDAVDVEWSARGTYWVASFDDAEQTRSAAAAERSEAWYDSAGKWYMTEQDTVRDRLPAAVEEAFAGSAYADWKIDDIDVIRRDGVAVIYVIEVEGVSDGVHREVDLYYSEDGVLVKEVVDSDDDYSGYIPSRPASSVREAVEQKYPGAKITDVEEDDGVIEVEIVDADRIFRELYFSLGMEWLLTKTEMKYSALPEKIRTALESSEYGNMRVDDIDHYLRASGEEYYIFELDSRDDDISVKVTADGTVSRASDDDMDLPMEGGGVSGDFIREFVSGKYPGAVIKEIDEDDGYIKAEILHDGLEKEVYFNGKPEWVRTEWDVRYGMLPDAVKNTLAGWREIDDITYVETPDAVYYEAEVEENDRDRIVRVLPDGTLMQ</sequence>
<organism evidence="3 4">
    <name type="scientific">Candidatus Cryptobacteroides merdavium</name>
    <dbReference type="NCBI Taxonomy" id="2840769"/>
    <lineage>
        <taxon>Bacteria</taxon>
        <taxon>Pseudomonadati</taxon>
        <taxon>Bacteroidota</taxon>
        <taxon>Bacteroidia</taxon>
        <taxon>Bacteroidales</taxon>
        <taxon>Candidatus Cryptobacteroides</taxon>
    </lineage>
</organism>
<feature type="chain" id="PRO_5038868380" evidence="1">
    <location>
        <begin position="17"/>
        <end position="420"/>
    </location>
</feature>
<comment type="caution">
    <text evidence="3">The sequence shown here is derived from an EMBL/GenBank/DDBJ whole genome shotgun (WGS) entry which is preliminary data.</text>
</comment>
<dbReference type="Proteomes" id="UP000823619">
    <property type="component" value="Unassembled WGS sequence"/>
</dbReference>
<feature type="domain" description="Putative beta-lactamase-inhibitor-like PepSY-like" evidence="2">
    <location>
        <begin position="75"/>
        <end position="158"/>
    </location>
</feature>
<dbReference type="Pfam" id="PF11396">
    <property type="entry name" value="PepSY_like"/>
    <property type="match status" value="3"/>
</dbReference>
<accession>A0A9D9EFL2</accession>
<feature type="domain" description="Putative beta-lactamase-inhibitor-like PepSY-like" evidence="2">
    <location>
        <begin position="341"/>
        <end position="403"/>
    </location>
</feature>